<accession>K5WD46</accession>
<reference evidence="1 2" key="1">
    <citation type="journal article" date="2012" name="BMC Genomics">
        <title>Comparative genomics of the white-rot fungi, Phanerochaete carnosa and P. chrysosporium, to elucidate the genetic basis of the distinct wood types they colonize.</title>
        <authorList>
            <person name="Suzuki H."/>
            <person name="MacDonald J."/>
            <person name="Syed K."/>
            <person name="Salamov A."/>
            <person name="Hori C."/>
            <person name="Aerts A."/>
            <person name="Henrissat B."/>
            <person name="Wiebenga A."/>
            <person name="vanKuyk P.A."/>
            <person name="Barry K."/>
            <person name="Lindquist E."/>
            <person name="LaButti K."/>
            <person name="Lapidus A."/>
            <person name="Lucas S."/>
            <person name="Coutinho P."/>
            <person name="Gong Y."/>
            <person name="Samejima M."/>
            <person name="Mahadevan R."/>
            <person name="Abou-Zaid M."/>
            <person name="de Vries R.P."/>
            <person name="Igarashi K."/>
            <person name="Yadav J.S."/>
            <person name="Grigoriev I.V."/>
            <person name="Master E.R."/>
        </authorList>
    </citation>
    <scope>NUCLEOTIDE SEQUENCE [LARGE SCALE GENOMIC DNA]</scope>
    <source>
        <strain evidence="1 2">HHB-10118-sp</strain>
    </source>
</reference>
<dbReference type="HOGENOM" id="CLU_2251019_0_0_1"/>
<dbReference type="InParanoid" id="K5WD46"/>
<dbReference type="OrthoDB" id="1937545at2759"/>
<dbReference type="KEGG" id="pco:PHACADRAFT_203246"/>
<dbReference type="EMBL" id="JH931434">
    <property type="protein sequence ID" value="EKM48107.1"/>
    <property type="molecule type" value="Genomic_DNA"/>
</dbReference>
<protein>
    <submittedName>
        <fullName evidence="1">Uncharacterized protein</fullName>
    </submittedName>
</protein>
<dbReference type="RefSeq" id="XP_007403341.1">
    <property type="nucleotide sequence ID" value="XM_007403279.1"/>
</dbReference>
<sequence>MSSASTCTSATGSLSMKLDTIGKLKGFRNYPHWSLMMQQYFIAAHAWKVETTNTYTRFYILSTLGDELLHLANSVDITAAMLWKKLKDNYATSTMMLAFVKFKV</sequence>
<dbReference type="AlphaFoldDB" id="K5WD46"/>
<dbReference type="GeneID" id="18912112"/>
<evidence type="ECO:0000313" key="2">
    <source>
        <dbReference type="Proteomes" id="UP000008370"/>
    </source>
</evidence>
<gene>
    <name evidence="1" type="ORF">PHACADRAFT_203246</name>
</gene>
<dbReference type="Proteomes" id="UP000008370">
    <property type="component" value="Unassembled WGS sequence"/>
</dbReference>
<organism evidence="1 2">
    <name type="scientific">Phanerochaete carnosa (strain HHB-10118-sp)</name>
    <name type="common">White-rot fungus</name>
    <name type="synonym">Peniophora carnosa</name>
    <dbReference type="NCBI Taxonomy" id="650164"/>
    <lineage>
        <taxon>Eukaryota</taxon>
        <taxon>Fungi</taxon>
        <taxon>Dikarya</taxon>
        <taxon>Basidiomycota</taxon>
        <taxon>Agaricomycotina</taxon>
        <taxon>Agaricomycetes</taxon>
        <taxon>Polyporales</taxon>
        <taxon>Phanerochaetaceae</taxon>
        <taxon>Phanerochaete</taxon>
    </lineage>
</organism>
<keyword evidence="2" id="KW-1185">Reference proteome</keyword>
<evidence type="ECO:0000313" key="1">
    <source>
        <dbReference type="EMBL" id="EKM48107.1"/>
    </source>
</evidence>
<name>K5WD46_PHACS</name>
<proteinExistence type="predicted"/>